<proteinExistence type="predicted"/>
<feature type="compositionally biased region" description="Basic and acidic residues" evidence="1">
    <location>
        <begin position="456"/>
        <end position="467"/>
    </location>
</feature>
<feature type="compositionally biased region" description="Polar residues" evidence="1">
    <location>
        <begin position="673"/>
        <end position="689"/>
    </location>
</feature>
<feature type="compositionally biased region" description="Low complexity" evidence="1">
    <location>
        <begin position="309"/>
        <end position="329"/>
    </location>
</feature>
<dbReference type="EMBL" id="LR899012">
    <property type="protein sequence ID" value="CAD7087714.1"/>
    <property type="molecule type" value="Genomic_DNA"/>
</dbReference>
<evidence type="ECO:0000313" key="2">
    <source>
        <dbReference type="EMBL" id="CAD7087714.1"/>
    </source>
</evidence>
<sequence>MNGFNTLNRLLGKKNKSQTISKSTSNLSNSNSISARPLSHYDTSAAPLSSQLETANSIAPLSNVPFEQTFRITVHLPKGQLFVARLGAKTELEKLLLLVCEHKQLDASKYELRHPGNNSQVFGLDQTVGAVGLSEIRLCHKSESYDNFNAAEILTLRNTAGRNSLSSSELSSRNSKHTLKTASPYSSTNSLTSSDSAGMSNYSGQLGYAHPPPSLQSFTQQKPPVAPVRKKRAAPRPPSQNSVTLSNGNGDVQPQQQQDQQKSSTLEVKQPSLARKEFHVSTPNLTQCSEMSLLRTADFHKSNVSVDCNGNSRNSRDNNSVVNGSSDGNIRCNGSGDDRSPSTLNPSLSGSLRPASMSVLNNEILYQEKELNGNREFTVNGSISDLSPRNKLPEPAPRKRIITTKKKAPAPPPRNLQPVATPRFSGTSNNTPAVIIEVSQENSATASVPEEISQSTDRKPSEVKAAESTESNAEETTTLVSPASTNSQLPSSPSQSTTASLQYTTSPPQTPMTPPPLPQTAPPPISPLHPSTPPPQDDVKTIENTEIIANASAQVQKAEESNPKSVTNKNKSIEELPIKLTNGDAQPQTPEFVTPPSTPATPTTHNQLEAKLSSGTSSDDDDQVKVYNIKLGKTIVQPIATYEANGDNAEKRITQQSITPPPRSPKPLKIQADSFSGPESTISPTSPQRAESPDWSYTIPAPPTFADNETVAATCGGSDRFSPLNGSELSDRDDSITATIDSHNETAITSDIEDGYRGGKKTQAAIDVSSSFSSSLTQEKTELSGVKEQPEVTISVYGRPKSVSPPRSPLESKAEVITQLNAVINNENSVDFGGIVKRSVDHADDVKIQSAKPSELSNFTIQSYNKPVSSELDKTIDAKTKTSEEFSAEVDDASKNDSNEHSSYIKSAKRPSLTLSNSVAGQLSRQRGALVTRSDSFHSTRAEIHIEPAQLSQSRSTSHVSLDTIQKQSNLNDRFTDTNRRKSSSELSIGETPSLQSLIVMKCILNSRKNSLTNGIAISGAELQSPEPLDPIPATPTTPAPAEIVETVNTVYSRPSLKDFVSVTEEKTAGVESLESKECRNMSLIENISKQSAPKDLFSIGRSQNASTPVNMSDCDSSKENSPKNKVISQLNRETKPLPPTREPAEKIYRYQGPPSINLSTWSERPKSQVAIKSDNDYKFGVGTADARLSFNSSESKSEAQNREVPKAPARIPFVRSVEYKKAQSVIDSSKPEPIERKSVDEGIAVPVHKNAARPLSVSNHLILGRMMPKVGNKNLMPVVKGFTSLDITQSDSTATETSKDHQNQDVVLRNPATIVRSNSAVSTSILRLSTGSSNLQKVAINIENKDPSPSPNQPATAPLFSQISLRKTGLKEKILASNDVVDSARKPRSACSLPDQQQSCAKLEMKLTTTTTIPSNMSVNFTPTTPTFPNPSANGSAPNSLNRSSVTVLSEIPPPPPPIIRSVVTKQNSLGKSACIPDARDQLLSAIRNFNKDTLNRS</sequence>
<evidence type="ECO:0000256" key="1">
    <source>
        <dbReference type="SAM" id="MobiDB-lite"/>
    </source>
</evidence>
<reference evidence="2 3" key="1">
    <citation type="submission" date="2020-11" db="EMBL/GenBank/DDBJ databases">
        <authorList>
            <person name="Wallbank WR R."/>
            <person name="Pardo Diaz C."/>
            <person name="Kozak K."/>
            <person name="Martin S."/>
            <person name="Jiggins C."/>
            <person name="Moest M."/>
            <person name="Warren A I."/>
            <person name="Generalovic N T."/>
            <person name="Byers J.R.P. K."/>
            <person name="Montejo-Kovacevich G."/>
            <person name="Yen C E."/>
        </authorList>
    </citation>
    <scope>NUCLEOTIDE SEQUENCE [LARGE SCALE GENOMIC DNA]</scope>
</reference>
<feature type="region of interest" description="Disordered" evidence="1">
    <location>
        <begin position="885"/>
        <end position="911"/>
    </location>
</feature>
<accession>A0A7R8UXF7</accession>
<feature type="region of interest" description="Disordered" evidence="1">
    <location>
        <begin position="307"/>
        <end position="354"/>
    </location>
</feature>
<feature type="compositionally biased region" description="Basic residues" evidence="1">
    <location>
        <begin position="398"/>
        <end position="408"/>
    </location>
</feature>
<feature type="compositionally biased region" description="Low complexity" evidence="1">
    <location>
        <begin position="468"/>
        <end position="507"/>
    </location>
</feature>
<dbReference type="PANTHER" id="PTHR48125">
    <property type="entry name" value="LP07818P1"/>
    <property type="match status" value="1"/>
</dbReference>
<feature type="compositionally biased region" description="Polar residues" evidence="1">
    <location>
        <begin position="1433"/>
        <end position="1449"/>
    </location>
</feature>
<feature type="region of interest" description="Disordered" evidence="1">
    <location>
        <begin position="646"/>
        <end position="733"/>
    </location>
</feature>
<feature type="compositionally biased region" description="Polar residues" evidence="1">
    <location>
        <begin position="341"/>
        <end position="350"/>
    </location>
</feature>
<feature type="region of interest" description="Disordered" evidence="1">
    <location>
        <begin position="1415"/>
        <end position="1454"/>
    </location>
</feature>
<feature type="region of interest" description="Disordered" evidence="1">
    <location>
        <begin position="161"/>
        <end position="278"/>
    </location>
</feature>
<organism evidence="2 3">
    <name type="scientific">Hermetia illucens</name>
    <name type="common">Black soldier fly</name>
    <dbReference type="NCBI Taxonomy" id="343691"/>
    <lineage>
        <taxon>Eukaryota</taxon>
        <taxon>Metazoa</taxon>
        <taxon>Ecdysozoa</taxon>
        <taxon>Arthropoda</taxon>
        <taxon>Hexapoda</taxon>
        <taxon>Insecta</taxon>
        <taxon>Pterygota</taxon>
        <taxon>Neoptera</taxon>
        <taxon>Endopterygota</taxon>
        <taxon>Diptera</taxon>
        <taxon>Brachycera</taxon>
        <taxon>Stratiomyomorpha</taxon>
        <taxon>Stratiomyidae</taxon>
        <taxon>Hermetiinae</taxon>
        <taxon>Hermetia</taxon>
    </lineage>
</organism>
<feature type="compositionally biased region" description="Low complexity" evidence="1">
    <location>
        <begin position="19"/>
        <end position="34"/>
    </location>
</feature>
<name>A0A7R8UXF7_HERIL</name>
<feature type="region of interest" description="Disordered" evidence="1">
    <location>
        <begin position="378"/>
        <end position="622"/>
    </location>
</feature>
<feature type="compositionally biased region" description="Low complexity" evidence="1">
    <location>
        <begin position="183"/>
        <end position="196"/>
    </location>
</feature>
<dbReference type="OMA" id="PPTYRYS"/>
<feature type="region of interest" description="Disordered" evidence="1">
    <location>
        <begin position="945"/>
        <end position="988"/>
    </location>
</feature>
<feature type="compositionally biased region" description="Polar residues" evidence="1">
    <location>
        <begin position="239"/>
        <end position="252"/>
    </location>
</feature>
<feature type="compositionally biased region" description="Polar residues" evidence="1">
    <location>
        <begin position="378"/>
        <end position="387"/>
    </location>
</feature>
<dbReference type="OrthoDB" id="8882621at2759"/>
<evidence type="ECO:0000313" key="3">
    <source>
        <dbReference type="Proteomes" id="UP000594454"/>
    </source>
</evidence>
<dbReference type="PANTHER" id="PTHR48125:SF10">
    <property type="entry name" value="OS12G0136300 PROTEIN"/>
    <property type="match status" value="1"/>
</dbReference>
<feature type="compositionally biased region" description="Low complexity" evidence="1">
    <location>
        <begin position="162"/>
        <end position="173"/>
    </location>
</feature>
<feature type="compositionally biased region" description="Pro residues" evidence="1">
    <location>
        <begin position="508"/>
        <end position="536"/>
    </location>
</feature>
<protein>
    <recommendedName>
        <fullName evidence="4">WH2 domain-containing protein</fullName>
    </recommendedName>
</protein>
<dbReference type="Proteomes" id="UP000594454">
    <property type="component" value="Chromosome 4"/>
</dbReference>
<feature type="compositionally biased region" description="Polar residues" evidence="1">
    <location>
        <begin position="1101"/>
        <end position="1115"/>
    </location>
</feature>
<feature type="compositionally biased region" description="Low complexity" evidence="1">
    <location>
        <begin position="1421"/>
        <end position="1432"/>
    </location>
</feature>
<feature type="compositionally biased region" description="Basic and acidic residues" evidence="1">
    <location>
        <begin position="974"/>
        <end position="984"/>
    </location>
</feature>
<keyword evidence="3" id="KW-1185">Reference proteome</keyword>
<feature type="region of interest" description="Disordered" evidence="1">
    <location>
        <begin position="15"/>
        <end position="35"/>
    </location>
</feature>
<feature type="region of interest" description="Disordered" evidence="1">
    <location>
        <begin position="1101"/>
        <end position="1126"/>
    </location>
</feature>
<dbReference type="Gene3D" id="3.10.20.90">
    <property type="entry name" value="Phosphatidylinositol 3-kinase Catalytic Subunit, Chain A, domain 1"/>
    <property type="match status" value="1"/>
</dbReference>
<gene>
    <name evidence="2" type="ORF">HERILL_LOCUS10400</name>
</gene>
<dbReference type="InParanoid" id="A0A7R8UXF7"/>
<evidence type="ECO:0008006" key="4">
    <source>
        <dbReference type="Google" id="ProtNLM"/>
    </source>
</evidence>
<feature type="compositionally biased region" description="Polar residues" evidence="1">
    <location>
        <begin position="950"/>
        <end position="973"/>
    </location>
</feature>